<comment type="similarity">
    <text evidence="2">Belongs to the PDCD4 family.</text>
</comment>
<reference evidence="9" key="1">
    <citation type="submission" date="2020-11" db="EMBL/GenBank/DDBJ databases">
        <authorList>
            <person name="Tran Van P."/>
        </authorList>
    </citation>
    <scope>NUCLEOTIDE SEQUENCE</scope>
</reference>
<dbReference type="Gene3D" id="1.25.40.180">
    <property type="match status" value="2"/>
</dbReference>
<evidence type="ECO:0000313" key="10">
    <source>
        <dbReference type="Proteomes" id="UP000678499"/>
    </source>
</evidence>
<feature type="domain" description="MI" evidence="8">
    <location>
        <begin position="177"/>
        <end position="298"/>
    </location>
</feature>
<feature type="domain" description="MI" evidence="8">
    <location>
        <begin position="340"/>
        <end position="463"/>
    </location>
</feature>
<organism evidence="9">
    <name type="scientific">Notodromas monacha</name>
    <dbReference type="NCBI Taxonomy" id="399045"/>
    <lineage>
        <taxon>Eukaryota</taxon>
        <taxon>Metazoa</taxon>
        <taxon>Ecdysozoa</taxon>
        <taxon>Arthropoda</taxon>
        <taxon>Crustacea</taxon>
        <taxon>Oligostraca</taxon>
        <taxon>Ostracoda</taxon>
        <taxon>Podocopa</taxon>
        <taxon>Podocopida</taxon>
        <taxon>Cypridocopina</taxon>
        <taxon>Cypridoidea</taxon>
        <taxon>Cyprididae</taxon>
        <taxon>Notodromas</taxon>
    </lineage>
</organism>
<dbReference type="GO" id="GO:0045892">
    <property type="term" value="P:negative regulation of DNA-templated transcription"/>
    <property type="evidence" value="ECO:0007669"/>
    <property type="project" value="InterPro"/>
</dbReference>
<evidence type="ECO:0000256" key="5">
    <source>
        <dbReference type="ARBA" id="ARBA00022737"/>
    </source>
</evidence>
<dbReference type="GO" id="GO:0005634">
    <property type="term" value="C:nucleus"/>
    <property type="evidence" value="ECO:0007669"/>
    <property type="project" value="TreeGrafter"/>
</dbReference>
<evidence type="ECO:0000256" key="4">
    <source>
        <dbReference type="ARBA" id="ARBA00022490"/>
    </source>
</evidence>
<accession>A0A7R9GD00</accession>
<dbReference type="SMART" id="SM00544">
    <property type="entry name" value="MA3"/>
    <property type="match status" value="2"/>
</dbReference>
<gene>
    <name evidence="9" type="ORF">NMOB1V02_LOCUS4018</name>
</gene>
<dbReference type="FunFam" id="1.25.40.180:FF:000008">
    <property type="entry name" value="Programmed cell death protein 4"/>
    <property type="match status" value="1"/>
</dbReference>
<dbReference type="InterPro" id="IPR039778">
    <property type="entry name" value="PDCD4"/>
</dbReference>
<protein>
    <recommendedName>
        <fullName evidence="3">Programmed cell death protein 4</fullName>
    </recommendedName>
</protein>
<evidence type="ECO:0000256" key="2">
    <source>
        <dbReference type="ARBA" id="ARBA00005497"/>
    </source>
</evidence>
<sequence length="488" mass="54621">MCSSFSRGLRARKFLLAGISCGSPKDSLNRQRVTMADIEIPDAIEKSTEELLAELDEGPAPSAVETAEDKKKKHHKRSRVGSGGDSSEMVAVPNHHASQPKLELKYGKNSRRSRNIQRRGAPKKGGAGGKGVWGLPGLSELNEPEEIDRNDPNFDPDAVDAANVKVAVIVPEKTEEEFRAFAEPIFQEYFLSSDTEEAINSILETNLAGNRHVVVMLMIEMAMEHKASHRELASEFLSESYRRLCYPKDYAKAFDELLKNLPELVLDTPDAANVLGKFLARCIADDCLPPAFLNGYKGKVECEHARTTLNLANTLLVMKHGMSRLDTIWGQCGPTRPTKSLTRQIIMFLKEYLDSGDIQEAHRCLLELESPHFHHEVVYETVILALESLSESVEDRLLKLMKYFADAVVITPEQIKNGFFRVFDEMPDICLDVPPAYVCLERFVTKCDRDKIAPRDVVTRLPSRGRKRFVSEGDGGLLKGLDYISPYV</sequence>
<evidence type="ECO:0000256" key="3">
    <source>
        <dbReference type="ARBA" id="ARBA00014414"/>
    </source>
</evidence>
<evidence type="ECO:0000256" key="1">
    <source>
        <dbReference type="ARBA" id="ARBA00004496"/>
    </source>
</evidence>
<proteinExistence type="inferred from homology"/>
<keyword evidence="4" id="KW-0963">Cytoplasm</keyword>
<keyword evidence="5" id="KW-0677">Repeat</keyword>
<feature type="compositionally biased region" description="Gly residues" evidence="7">
    <location>
        <begin position="123"/>
        <end position="134"/>
    </location>
</feature>
<dbReference type="Pfam" id="PF02847">
    <property type="entry name" value="MA3"/>
    <property type="match status" value="2"/>
</dbReference>
<dbReference type="AlphaFoldDB" id="A0A7R9GD00"/>
<dbReference type="GO" id="GO:0005829">
    <property type="term" value="C:cytosol"/>
    <property type="evidence" value="ECO:0007669"/>
    <property type="project" value="TreeGrafter"/>
</dbReference>
<evidence type="ECO:0000256" key="6">
    <source>
        <dbReference type="ARBA" id="ARBA00023242"/>
    </source>
</evidence>
<dbReference type="OrthoDB" id="414546at2759"/>
<feature type="region of interest" description="Disordered" evidence="7">
    <location>
        <begin position="56"/>
        <end position="137"/>
    </location>
</feature>
<feature type="compositionally biased region" description="Basic residues" evidence="7">
    <location>
        <begin position="108"/>
        <end position="122"/>
    </location>
</feature>
<keyword evidence="10" id="KW-1185">Reference proteome</keyword>
<dbReference type="InterPro" id="IPR016024">
    <property type="entry name" value="ARM-type_fold"/>
</dbReference>
<dbReference type="InterPro" id="IPR003891">
    <property type="entry name" value="Initiation_fac_eIF4g_MI"/>
</dbReference>
<dbReference type="EMBL" id="OA882619">
    <property type="protein sequence ID" value="CAD7276246.1"/>
    <property type="molecule type" value="Genomic_DNA"/>
</dbReference>
<dbReference type="SUPFAM" id="SSF48371">
    <property type="entry name" value="ARM repeat"/>
    <property type="match status" value="2"/>
</dbReference>
<dbReference type="Proteomes" id="UP000678499">
    <property type="component" value="Unassembled WGS sequence"/>
</dbReference>
<dbReference type="PANTHER" id="PTHR12626:SF0">
    <property type="entry name" value="PROGRAMMED CELL DEATH PROTEIN 4"/>
    <property type="match status" value="1"/>
</dbReference>
<dbReference type="PROSITE" id="PS51366">
    <property type="entry name" value="MI"/>
    <property type="match status" value="2"/>
</dbReference>
<evidence type="ECO:0000259" key="8">
    <source>
        <dbReference type="PROSITE" id="PS51366"/>
    </source>
</evidence>
<evidence type="ECO:0000256" key="7">
    <source>
        <dbReference type="SAM" id="MobiDB-lite"/>
    </source>
</evidence>
<comment type="subcellular location">
    <subcellularLocation>
        <location evidence="1">Cytoplasm</location>
    </subcellularLocation>
</comment>
<name>A0A7R9GD00_9CRUS</name>
<dbReference type="FunFam" id="1.25.40.180:FF:000009">
    <property type="entry name" value="programmed cell death protein 4"/>
    <property type="match status" value="1"/>
</dbReference>
<dbReference type="EMBL" id="CAJPEX010000582">
    <property type="protein sequence ID" value="CAG0916398.1"/>
    <property type="molecule type" value="Genomic_DNA"/>
</dbReference>
<evidence type="ECO:0000313" key="9">
    <source>
        <dbReference type="EMBL" id="CAD7276246.1"/>
    </source>
</evidence>
<dbReference type="PANTHER" id="PTHR12626">
    <property type="entry name" value="PROGRAMMED CELL DEATH 4"/>
    <property type="match status" value="1"/>
</dbReference>
<keyword evidence="6" id="KW-0539">Nucleus</keyword>